<feature type="chain" id="PRO_5021955597" description="DUF4369 domain-containing protein" evidence="1">
    <location>
        <begin position="21"/>
        <end position="193"/>
    </location>
</feature>
<name>A0A521CDM5_SACCC</name>
<organism evidence="2 3">
    <name type="scientific">Saccharicrinis carchari</name>
    <dbReference type="NCBI Taxonomy" id="1168039"/>
    <lineage>
        <taxon>Bacteria</taxon>
        <taxon>Pseudomonadati</taxon>
        <taxon>Bacteroidota</taxon>
        <taxon>Bacteroidia</taxon>
        <taxon>Marinilabiliales</taxon>
        <taxon>Marinilabiliaceae</taxon>
        <taxon>Saccharicrinis</taxon>
    </lineage>
</organism>
<gene>
    <name evidence="2" type="ORF">SAMN06265379_10314</name>
</gene>
<dbReference type="Proteomes" id="UP000319040">
    <property type="component" value="Unassembled WGS sequence"/>
</dbReference>
<proteinExistence type="predicted"/>
<keyword evidence="1" id="KW-0732">Signal</keyword>
<keyword evidence="3" id="KW-1185">Reference proteome</keyword>
<evidence type="ECO:0000256" key="1">
    <source>
        <dbReference type="SAM" id="SignalP"/>
    </source>
</evidence>
<dbReference type="AlphaFoldDB" id="A0A521CDM5"/>
<evidence type="ECO:0008006" key="4">
    <source>
        <dbReference type="Google" id="ProtNLM"/>
    </source>
</evidence>
<dbReference type="RefSeq" id="WP_142532742.1">
    <property type="nucleotide sequence ID" value="NZ_FXTB01000003.1"/>
</dbReference>
<sequence length="193" mass="21884">MKVATSISLLLLLMANTLCAQDNAFIKINFKNYEEFRNIDYYRVYCHILAPVSPFSYGYKIDLFSSKGEFSYSAQVDYPTLANIGWHGQSIVLPVFPGDTINLAIDCSGANDNLSAWVKTHSKSNFALDNYVYELGKKDGGSFPEINSTQKIEDYIANAKTDAQTYFGTLYLAHFERNKISIKNEKLRFLAFF</sequence>
<protein>
    <recommendedName>
        <fullName evidence="4">DUF4369 domain-containing protein</fullName>
    </recommendedName>
</protein>
<evidence type="ECO:0000313" key="2">
    <source>
        <dbReference type="EMBL" id="SMO57528.1"/>
    </source>
</evidence>
<reference evidence="2 3" key="1">
    <citation type="submission" date="2017-05" db="EMBL/GenBank/DDBJ databases">
        <authorList>
            <person name="Varghese N."/>
            <person name="Submissions S."/>
        </authorList>
    </citation>
    <scope>NUCLEOTIDE SEQUENCE [LARGE SCALE GENOMIC DNA]</scope>
    <source>
        <strain evidence="2 3">DSM 27040</strain>
    </source>
</reference>
<evidence type="ECO:0000313" key="3">
    <source>
        <dbReference type="Proteomes" id="UP000319040"/>
    </source>
</evidence>
<feature type="signal peptide" evidence="1">
    <location>
        <begin position="1"/>
        <end position="20"/>
    </location>
</feature>
<dbReference type="EMBL" id="FXTB01000003">
    <property type="protein sequence ID" value="SMO57528.1"/>
    <property type="molecule type" value="Genomic_DNA"/>
</dbReference>
<accession>A0A521CDM5</accession>